<dbReference type="PANTHER" id="PTHR36108:SF13">
    <property type="entry name" value="COLOSSIN-B-RELATED"/>
    <property type="match status" value="1"/>
</dbReference>
<keyword evidence="3" id="KW-0732">Signal</keyword>
<feature type="transmembrane region" description="Helical" evidence="5">
    <location>
        <begin position="1171"/>
        <end position="1191"/>
    </location>
</feature>
<keyword evidence="5" id="KW-1133">Transmembrane helix</keyword>
<evidence type="ECO:0000256" key="5">
    <source>
        <dbReference type="SAM" id="Phobius"/>
    </source>
</evidence>
<reference evidence="7 8" key="1">
    <citation type="submission" date="2021-03" db="EMBL/GenBank/DDBJ databases">
        <title>Enterococcal diversity collection.</title>
        <authorList>
            <person name="Gilmore M.S."/>
            <person name="Schwartzman J."/>
            <person name="Van Tyne D."/>
            <person name="Martin M."/>
            <person name="Earl A.M."/>
            <person name="Manson A.L."/>
            <person name="Straub T."/>
            <person name="Salamzade R."/>
            <person name="Saavedra J."/>
            <person name="Lebreton F."/>
            <person name="Prichula J."/>
            <person name="Schaufler K."/>
            <person name="Gaca A."/>
            <person name="Sgardioli B."/>
            <person name="Wagenaar J."/>
            <person name="Strong T."/>
        </authorList>
    </citation>
    <scope>NUCLEOTIDE SEQUENCE [LARGE SCALE GENOMIC DNA]</scope>
    <source>
        <strain evidence="7 8">MJM12</strain>
    </source>
</reference>
<evidence type="ECO:0000256" key="4">
    <source>
        <dbReference type="SAM" id="MobiDB-lite"/>
    </source>
</evidence>
<keyword evidence="5" id="KW-0472">Membrane</keyword>
<dbReference type="InterPro" id="IPR041033">
    <property type="entry name" value="SpaA_PFL_dom_1"/>
</dbReference>
<feature type="compositionally biased region" description="Basic and acidic residues" evidence="4">
    <location>
        <begin position="212"/>
        <end position="222"/>
    </location>
</feature>
<name>A0ABS3H7X2_9ENTE</name>
<keyword evidence="8" id="KW-1185">Reference proteome</keyword>
<evidence type="ECO:0000256" key="2">
    <source>
        <dbReference type="ARBA" id="ARBA00022525"/>
    </source>
</evidence>
<evidence type="ECO:0000313" key="8">
    <source>
        <dbReference type="Proteomes" id="UP000664256"/>
    </source>
</evidence>
<feature type="domain" description="SpaA-like prealbumin fold" evidence="6">
    <location>
        <begin position="918"/>
        <end position="997"/>
    </location>
</feature>
<evidence type="ECO:0000313" key="7">
    <source>
        <dbReference type="EMBL" id="MBO0449551.1"/>
    </source>
</evidence>
<accession>A0ABS3H7X2</accession>
<organism evidence="7 8">
    <name type="scientific">Candidatus Enterococcus myersii</name>
    <dbReference type="NCBI Taxonomy" id="2815322"/>
    <lineage>
        <taxon>Bacteria</taxon>
        <taxon>Bacillati</taxon>
        <taxon>Bacillota</taxon>
        <taxon>Bacilli</taxon>
        <taxon>Lactobacillales</taxon>
        <taxon>Enterococcaceae</taxon>
        <taxon>Enterococcus</taxon>
    </lineage>
</organism>
<feature type="region of interest" description="Disordered" evidence="4">
    <location>
        <begin position="208"/>
        <end position="237"/>
    </location>
</feature>
<dbReference type="PANTHER" id="PTHR36108">
    <property type="entry name" value="COLOSSIN-B-RELATED"/>
    <property type="match status" value="1"/>
</dbReference>
<evidence type="ECO:0000256" key="3">
    <source>
        <dbReference type="ARBA" id="ARBA00022729"/>
    </source>
</evidence>
<comment type="caution">
    <text evidence="7">The sequence shown here is derived from an EMBL/GenBank/DDBJ whole genome shotgun (WGS) entry which is preliminary data.</text>
</comment>
<dbReference type="Pfam" id="PF17802">
    <property type="entry name" value="SpaA"/>
    <property type="match status" value="3"/>
</dbReference>
<comment type="similarity">
    <text evidence="1">Belongs to the serine-aspartate repeat-containing protein (SDr) family.</text>
</comment>
<evidence type="ECO:0000256" key="1">
    <source>
        <dbReference type="ARBA" id="ARBA00007257"/>
    </source>
</evidence>
<proteinExistence type="inferred from homology"/>
<dbReference type="InterPro" id="IPR013783">
    <property type="entry name" value="Ig-like_fold"/>
</dbReference>
<sequence>MTKRKKILIVVVVVAMLLPLLEGLFSISSLWRTSANEPTPTELINTDFLKVSYTSQNDTEKGTTSWLINYDYDMSKSTTNDVNGTYEKGKLKLKLTNGEIVSAADPNLQLPETQFQAGSVEKGSWIEAKSFTDNGKGSFKYTTAIGSEPTLALQFDGENPVVIDSISTVATSETSEEETVPSSTEEFEVVENILVGKSAETFTLKGPAVENPAEKTQTETKKANTTKQATQSRNTRAGSTVGKDLIISQDAIVEKVHVISKAKQSGKSDYQPTIKHKKNLTAAHTEDYNSAAAALSENTYKLFTDGAAGTAIVYNKSTNGTNPYYTAMKNSKESNKTATMQFENSTGKMENEEITLIYDHVGGYIGADGLTPKKVGAVIHLTNIVIGPSATWNSSDVKPWMEFSHNLFSGVIYGNIHKFDIEFNFFDAEKHPNASDTNMPNDFIDFSEGSDATMTFASLNGYGNIDLHFGVTAKNAHEFAGRIDGGQAGNFGSTLNPHSGSCNYDKNSYYSNGSNSFTDYLGGATFATAAVTFPMEGTAHKYKFGSTQGRAWNTFASSSLAQVNQNPPTKTVQPLKQYQKGNNWNSPTGGVSGFEQRYYNDLDRYNDGNDPWSLPEKYRVKGHDADKESELSEGVPTKASRYVETGQDHYYFINQETIDVSSKSLIVPKQYIIEDTLPKGVELSDSNWKDSLTLYNINGTTKFETKEIINWNPVYTEVKKLFEDDSNYDRSTGKLTLILTEAASRAINEQSGEDGFYGKDFSLRLKVKVTNTVDDKIDDLMENKAKVTFVYGDGKGQKPAFETNLVHTKVRDNKTAIEFEKIDGQGNLLSGVEFTLYESNGRTVITSATSSVDGKVKFDKLVAPGNYVIKETKTLEGYKPIGNLKVTVDQNLNVTIKNSADKPITDNKVQNHLYPFRLELLKTDGFGSKLDGVTFTLTKDDKKYTTKSKDGGKITFTEDLEPGTYTLTETETIDGYSRVANTWEIAISAKDKSATINGEKLTVTYNKDQERWLITPNDKIGKIENKIKAFELSILKIDEVTKNPLSNATFELFAKEDNEFKTPLAEATTDGSGKSVFKKKDNVYELAAGKTYLVKEKTAPDGYLLLEHPFEVEISEKGVVTITYNGKAIAKEDFKYELTKGDTNNNTIELKAKNTPEGSLPTTGGQGIKKFMTLSLVVLAIVGGLGAFYVYRNKKGGA</sequence>
<gene>
    <name evidence="7" type="ORF">JZO76_08360</name>
</gene>
<dbReference type="SUPFAM" id="SSF49478">
    <property type="entry name" value="Cna protein B-type domain"/>
    <property type="match status" value="2"/>
</dbReference>
<feature type="domain" description="SpaA-like prealbumin fold" evidence="6">
    <location>
        <begin position="1032"/>
        <end position="1125"/>
    </location>
</feature>
<dbReference type="EMBL" id="JAFLVT010000009">
    <property type="protein sequence ID" value="MBO0449551.1"/>
    <property type="molecule type" value="Genomic_DNA"/>
</dbReference>
<keyword evidence="5" id="KW-0812">Transmembrane</keyword>
<dbReference type="Proteomes" id="UP000664256">
    <property type="component" value="Unassembled WGS sequence"/>
</dbReference>
<dbReference type="Gene3D" id="2.60.40.10">
    <property type="entry name" value="Immunoglobulins"/>
    <property type="match status" value="3"/>
</dbReference>
<keyword evidence="2" id="KW-0964">Secreted</keyword>
<protein>
    <recommendedName>
        <fullName evidence="6">SpaA-like prealbumin fold domain-containing protein</fullName>
    </recommendedName>
</protein>
<evidence type="ECO:0000259" key="6">
    <source>
        <dbReference type="Pfam" id="PF17802"/>
    </source>
</evidence>
<dbReference type="RefSeq" id="WP_206903669.1">
    <property type="nucleotide sequence ID" value="NZ_JAFLVT010000009.1"/>
</dbReference>
<feature type="domain" description="SpaA-like prealbumin fold" evidence="6">
    <location>
        <begin position="817"/>
        <end position="898"/>
    </location>
</feature>